<sequence>MSWKKYPTFIFLHSLIYSVGTYSDGSHENARSHVRSHVPSIDSKTLFEFVLPQKADSEQHCVQMIKYEKNIYELAYTVYLQSGNAQKAYAVAMSAVKQVPQNKLWRERLAEVAIWNQEPNVALEQYVYLWKKFNDKNAELKGKDLARKLHADKILSEFLLADIKGGNTSKANWNEYINVLFHLGEVPELIDIVEKNKNTIPKTMYLNTLATVYQITDEPGQELQILKKLSALKGMLPEIAIKMAQIYVNQGNISDAERVMIQARQNQSPKSLKFWDAYRQISFLANKPQDALYASQQLLKDKKTNSDNLTILIDITRKSNPDLAYQYAKQAITRYPNKYYFASEFFSLMNKQQSIDFPKYEARLPPSILNLLRYEGAFWNAKVIYEKQFGNENSVLQTYLEAMHYLPRDPDVFADFLYFLIETNNMVLLKHALPLWQHELPKTHALWGPYAQAYARFDNRLMTQAVLNLFYDEFKQYENNPYWLILFKDVLENAFYDTQSTQVSIYAWPIYLNLLKNQKEPPIYIQLIDYTKLSMLNAFGDPTAVALSMLEKYENEDVELLMLTWALGHNNIALAEAIYSHYKAKNIEPPLWARLSIALIRHDHTAMSKILRDKKAIISYRDRTKAATEIDALPYAQTSAYLALKRYRKDQDLYDNFFTPLMLNNSDNLYVSQEYYQYGNVVGPRTNTSYTYFYMPSLSLTPYNSIWFTRNLPGGNTVTVNQNNNISTTSNQVLRTVPSKDERAGVKINTKQRRGYLDFDLGYRDNLTSFFTAKVTRSYTALSNLELTTTIGYHQPADDTAGMLVGGTKNNVNFDFYYRLFKQDFISGNLRQNFFYTQDGQYLAKGTQFTLRHEHKLWSSYPDWTLAPYGVVTNYYNKTTQLLRGNILTLVPENVIPDVNFLIPANFTEYGLTFSFGENYIENYTHRWRPFAAATISQSSVVGLGKLYNLGIAGMVFGRDHLVIYYEWGSNQGQGIQVSQLAKISYQIYL</sequence>
<dbReference type="Gene3D" id="1.25.40.10">
    <property type="entry name" value="Tetratricopeptide repeat domain"/>
    <property type="match status" value="1"/>
</dbReference>
<dbReference type="Pfam" id="PF13429">
    <property type="entry name" value="TPR_15"/>
    <property type="match status" value="1"/>
</dbReference>
<dbReference type="RefSeq" id="WP_027270913.1">
    <property type="nucleotide sequence ID" value="NZ_CAAAJE010000011.1"/>
</dbReference>
<dbReference type="EMBL" id="LNYV01000013">
    <property type="protein sequence ID" value="KTD58507.1"/>
    <property type="molecule type" value="Genomic_DNA"/>
</dbReference>
<name>A0A0W0YNT0_9GAMM</name>
<evidence type="ECO:0000259" key="1">
    <source>
        <dbReference type="Pfam" id="PF24604"/>
    </source>
</evidence>
<evidence type="ECO:0000313" key="3">
    <source>
        <dbReference type="Proteomes" id="UP000054621"/>
    </source>
</evidence>
<reference evidence="2 3" key="1">
    <citation type="submission" date="2015-11" db="EMBL/GenBank/DDBJ databases">
        <title>Genomic analysis of 38 Legionella species identifies large and diverse effector repertoires.</title>
        <authorList>
            <person name="Burstein D."/>
            <person name="Amaro F."/>
            <person name="Zusman T."/>
            <person name="Lifshitz Z."/>
            <person name="Cohen O."/>
            <person name="Gilbert J.A."/>
            <person name="Pupko T."/>
            <person name="Shuman H.A."/>
            <person name="Segal G."/>
        </authorList>
    </citation>
    <scope>NUCLEOTIDE SEQUENCE [LARGE SCALE GENOMIC DNA]</scope>
    <source>
        <strain evidence="2 3">Mt.St.Helens-4</strain>
    </source>
</reference>
<dbReference type="STRING" id="28087.Lsai_1114"/>
<feature type="domain" description="PelB C-terminal" evidence="1">
    <location>
        <begin position="725"/>
        <end position="989"/>
    </location>
</feature>
<dbReference type="SUPFAM" id="SSF48452">
    <property type="entry name" value="TPR-like"/>
    <property type="match status" value="1"/>
</dbReference>
<organism evidence="2 3">
    <name type="scientific">Legionella sainthelensi</name>
    <dbReference type="NCBI Taxonomy" id="28087"/>
    <lineage>
        <taxon>Bacteria</taxon>
        <taxon>Pseudomonadati</taxon>
        <taxon>Pseudomonadota</taxon>
        <taxon>Gammaproteobacteria</taxon>
        <taxon>Legionellales</taxon>
        <taxon>Legionellaceae</taxon>
        <taxon>Legionella</taxon>
    </lineage>
</organism>
<dbReference type="InterPro" id="IPR057306">
    <property type="entry name" value="B-barrel_PelB_C"/>
</dbReference>
<protein>
    <recommendedName>
        <fullName evidence="1">PelB C-terminal domain-containing protein</fullName>
    </recommendedName>
</protein>
<dbReference type="Pfam" id="PF24604">
    <property type="entry name" value="B-barrel_PelB_C"/>
    <property type="match status" value="1"/>
</dbReference>
<comment type="caution">
    <text evidence="2">The sequence shown here is derived from an EMBL/GenBank/DDBJ whole genome shotgun (WGS) entry which is preliminary data.</text>
</comment>
<proteinExistence type="predicted"/>
<gene>
    <name evidence="2" type="ORF">Lsai_1114</name>
</gene>
<dbReference type="InterPro" id="IPR011990">
    <property type="entry name" value="TPR-like_helical_dom_sf"/>
</dbReference>
<accession>A0A0W0YNT0</accession>
<dbReference type="eggNOG" id="COG0457">
    <property type="taxonomic scope" value="Bacteria"/>
</dbReference>
<dbReference type="AlphaFoldDB" id="A0A0W0YNT0"/>
<dbReference type="OrthoDB" id="6072349at2"/>
<evidence type="ECO:0000313" key="2">
    <source>
        <dbReference type="EMBL" id="KTD58507.1"/>
    </source>
</evidence>
<dbReference type="Proteomes" id="UP000054621">
    <property type="component" value="Unassembled WGS sequence"/>
</dbReference>
<dbReference type="PATRIC" id="fig|28087.4.peg.1180"/>